<name>A0A8H3BGU5_9AGAM</name>
<sequence>MVGKSLYHETPAIKLSGTVASIKKNIRGLKKAPNNRILILAHLEEVDDHVQVTEDVWSDLLPRLTAIRVDLADDSSSDSSDGCTGGSNAFPALPRQGDPMSRPQRRPIVRNTAGQITTFADLMNLRVDKPVIYLFPPTTTTNIRVELALTQYWTFSAIYPPTTVIAPTKDSKSLGESIIWTVNAQPDGKLWDQLTERELTYLFWEARINPKPLSSPPTARPSSPFEALSHSFDPASPTILPNHSALLPFDKVTGYVDDVLLALGLHTEARTSFITYWLPDMSKHAFIALRFLPQHEYEKAAPLDVSPAPQVVTRVFMLFRGVQESQIEYWTDAVAMAQKEVSVWRDIVGVDVARAQDKSLFRVLEWGGME</sequence>
<evidence type="ECO:0000313" key="3">
    <source>
        <dbReference type="Proteomes" id="UP000663843"/>
    </source>
</evidence>
<gene>
    <name evidence="2" type="ORF">RDB_LOCUS91372</name>
</gene>
<organism evidence="2 3">
    <name type="scientific">Rhizoctonia solani</name>
    <dbReference type="NCBI Taxonomy" id="456999"/>
    <lineage>
        <taxon>Eukaryota</taxon>
        <taxon>Fungi</taxon>
        <taxon>Dikarya</taxon>
        <taxon>Basidiomycota</taxon>
        <taxon>Agaricomycotina</taxon>
        <taxon>Agaricomycetes</taxon>
        <taxon>Cantharellales</taxon>
        <taxon>Ceratobasidiaceae</taxon>
        <taxon>Rhizoctonia</taxon>
    </lineage>
</organism>
<evidence type="ECO:0000313" key="2">
    <source>
        <dbReference type="EMBL" id="CAE6455774.1"/>
    </source>
</evidence>
<accession>A0A8H3BGU5</accession>
<feature type="region of interest" description="Disordered" evidence="1">
    <location>
        <begin position="74"/>
        <end position="107"/>
    </location>
</feature>
<comment type="caution">
    <text evidence="2">The sequence shown here is derived from an EMBL/GenBank/DDBJ whole genome shotgun (WGS) entry which is preliminary data.</text>
</comment>
<evidence type="ECO:0000256" key="1">
    <source>
        <dbReference type="SAM" id="MobiDB-lite"/>
    </source>
</evidence>
<dbReference type="EMBL" id="CAJMWT010002828">
    <property type="protein sequence ID" value="CAE6455774.1"/>
    <property type="molecule type" value="Genomic_DNA"/>
</dbReference>
<dbReference type="AlphaFoldDB" id="A0A8H3BGU5"/>
<protein>
    <submittedName>
        <fullName evidence="2">Uncharacterized protein</fullName>
    </submittedName>
</protein>
<proteinExistence type="predicted"/>
<dbReference type="Proteomes" id="UP000663843">
    <property type="component" value="Unassembled WGS sequence"/>
</dbReference>
<feature type="non-terminal residue" evidence="2">
    <location>
        <position position="1"/>
    </location>
</feature>
<reference evidence="2" key="1">
    <citation type="submission" date="2021-01" db="EMBL/GenBank/DDBJ databases">
        <authorList>
            <person name="Kaushik A."/>
        </authorList>
    </citation>
    <scope>NUCLEOTIDE SEQUENCE</scope>
    <source>
        <strain evidence="2">AG2-2IIIB</strain>
    </source>
</reference>